<proteinExistence type="predicted"/>
<dbReference type="RefSeq" id="WP_182424244.1">
    <property type="nucleotide sequence ID" value="NZ_JACOOK010000006.1"/>
</dbReference>
<comment type="caution">
    <text evidence="1">The sequence shown here is derived from an EMBL/GenBank/DDBJ whole genome shotgun (WGS) entry which is preliminary data.</text>
</comment>
<dbReference type="Proteomes" id="UP000636891">
    <property type="component" value="Unassembled WGS sequence"/>
</dbReference>
<protein>
    <submittedName>
        <fullName evidence="1">6-bladed beta-propeller</fullName>
    </submittedName>
</protein>
<organism evidence="1 2">
    <name type="scientific">Alistipes hominis</name>
    <dbReference type="NCBI Taxonomy" id="2763015"/>
    <lineage>
        <taxon>Bacteria</taxon>
        <taxon>Pseudomonadati</taxon>
        <taxon>Bacteroidota</taxon>
        <taxon>Bacteroidia</taxon>
        <taxon>Bacteroidales</taxon>
        <taxon>Rikenellaceae</taxon>
        <taxon>Alistipes</taxon>
    </lineage>
</organism>
<dbReference type="EMBL" id="JACOOK010000006">
    <property type="protein sequence ID" value="MBC5617408.1"/>
    <property type="molecule type" value="Genomic_DNA"/>
</dbReference>
<keyword evidence="2" id="KW-1185">Reference proteome</keyword>
<evidence type="ECO:0000313" key="2">
    <source>
        <dbReference type="Proteomes" id="UP000636891"/>
    </source>
</evidence>
<name>A0ABR7CP22_9BACT</name>
<dbReference type="Pfam" id="PF17170">
    <property type="entry name" value="DUF5128"/>
    <property type="match status" value="1"/>
</dbReference>
<gene>
    <name evidence="1" type="ORF">H8S08_10330</name>
</gene>
<sequence length="381" mass="43510">MLLTGCTSDNRPIVYNGEYISKENVTSATIEQLDSLIESCDFIPLETGDSSLLSNIIDIQCYNDKFFVTSSVVGFMPEILVFDNRGKYLNRIGRPGRGPGEYLGLQTWYVDPYSQEAVIVDQAKRKVFRYGLDGQYIPDTETDMDSTLNNAKRLCPADSNTVIACYGINPIRRDLLATYPANLKKQKPYRKTRLTWHGNSSYSSNPVGRDGDAYHVMLPLSDTILRYRNGTWEPCYVITYFNEGKSYKPGKKETDLEEIRQRAAERNFRYIRGLVENDRYILFEYLGGSILWDKQAKRGTYVADGYNAERLNGFPFIPHTACYGADDYFVSVMTPSSFRDNAETICKNNGRQSDELQRIAAKISENDNPVLIVYHLKRQSR</sequence>
<evidence type="ECO:0000313" key="1">
    <source>
        <dbReference type="EMBL" id="MBC5617408.1"/>
    </source>
</evidence>
<reference evidence="1 2" key="1">
    <citation type="submission" date="2020-08" db="EMBL/GenBank/DDBJ databases">
        <title>Genome public.</title>
        <authorList>
            <person name="Liu C."/>
            <person name="Sun Q."/>
        </authorList>
    </citation>
    <scope>NUCLEOTIDE SEQUENCE [LARGE SCALE GENOMIC DNA]</scope>
    <source>
        <strain evidence="1 2">New-7</strain>
    </source>
</reference>
<accession>A0ABR7CP22</accession>